<accession>A0A9P0HKY3</accession>
<dbReference type="Proteomes" id="UP001152798">
    <property type="component" value="Chromosome 5"/>
</dbReference>
<name>A0A9P0HKY3_NEZVI</name>
<evidence type="ECO:0000313" key="1">
    <source>
        <dbReference type="EMBL" id="CAH1403642.1"/>
    </source>
</evidence>
<keyword evidence="2" id="KW-1185">Reference proteome</keyword>
<reference evidence="1" key="1">
    <citation type="submission" date="2022-01" db="EMBL/GenBank/DDBJ databases">
        <authorList>
            <person name="King R."/>
        </authorList>
    </citation>
    <scope>NUCLEOTIDE SEQUENCE</scope>
</reference>
<protein>
    <submittedName>
        <fullName evidence="1">Uncharacterized protein</fullName>
    </submittedName>
</protein>
<organism evidence="1 2">
    <name type="scientific">Nezara viridula</name>
    <name type="common">Southern green stink bug</name>
    <name type="synonym">Cimex viridulus</name>
    <dbReference type="NCBI Taxonomy" id="85310"/>
    <lineage>
        <taxon>Eukaryota</taxon>
        <taxon>Metazoa</taxon>
        <taxon>Ecdysozoa</taxon>
        <taxon>Arthropoda</taxon>
        <taxon>Hexapoda</taxon>
        <taxon>Insecta</taxon>
        <taxon>Pterygota</taxon>
        <taxon>Neoptera</taxon>
        <taxon>Paraneoptera</taxon>
        <taxon>Hemiptera</taxon>
        <taxon>Heteroptera</taxon>
        <taxon>Panheteroptera</taxon>
        <taxon>Pentatomomorpha</taxon>
        <taxon>Pentatomoidea</taxon>
        <taxon>Pentatomidae</taxon>
        <taxon>Pentatominae</taxon>
        <taxon>Nezara</taxon>
    </lineage>
</organism>
<gene>
    <name evidence="1" type="ORF">NEZAVI_LOCUS12225</name>
</gene>
<sequence length="97" mass="10676">MGGTSEPSAVQLSHTMANNLTVAAGLSVCQEEGAGREISRAKKANKDGIIHIRCARGWYAAERPWARQQEYDQSDVSQTISERVQPISVHYFSQLLS</sequence>
<evidence type="ECO:0000313" key="2">
    <source>
        <dbReference type="Proteomes" id="UP001152798"/>
    </source>
</evidence>
<dbReference type="AlphaFoldDB" id="A0A9P0HKY3"/>
<dbReference type="OrthoDB" id="10556673at2759"/>
<dbReference type="EMBL" id="OV725081">
    <property type="protein sequence ID" value="CAH1403642.1"/>
    <property type="molecule type" value="Genomic_DNA"/>
</dbReference>
<proteinExistence type="predicted"/>